<dbReference type="Gene3D" id="2.30.30.40">
    <property type="entry name" value="SH3 Domains"/>
    <property type="match status" value="2"/>
</dbReference>
<evidence type="ECO:0000259" key="5">
    <source>
        <dbReference type="PROSITE" id="PS50002"/>
    </source>
</evidence>
<dbReference type="PROSITE" id="PS50195">
    <property type="entry name" value="PX"/>
    <property type="match status" value="1"/>
</dbReference>
<feature type="domain" description="SH3" evidence="5">
    <location>
        <begin position="38"/>
        <end position="101"/>
    </location>
</feature>
<evidence type="ECO:0000256" key="1">
    <source>
        <dbReference type="ARBA" id="ARBA00022443"/>
    </source>
</evidence>
<dbReference type="PANTHER" id="PTHR15706">
    <property type="entry name" value="SH3 MULTIPLE DOMAIN"/>
    <property type="match status" value="1"/>
</dbReference>
<dbReference type="Gene3D" id="3.30.1520.10">
    <property type="entry name" value="Phox-like domain"/>
    <property type="match status" value="1"/>
</dbReference>
<dbReference type="InterPro" id="IPR035548">
    <property type="entry name" value="Bem1/Scd2_SH3_1"/>
</dbReference>
<dbReference type="Pfam" id="PF00018">
    <property type="entry name" value="SH3_1"/>
    <property type="match status" value="2"/>
</dbReference>
<sequence length="673" mass="74283">MKSLRKSLNGGKEGGIRAQISTPVPLPSVSKPPSAILPPQKVIRALAAYRPQAPQELPFKKGDFFYVLSDVDNGGSWYEAHNPVSGARGLVPKEMFEEFNKTPVRTAVGAVDQTQQPQQPSYSDQPRSPPPVKTQVFYAIVLHDFMAERADELDAKRGDAITVVAQSNREWFVAKPIGRLGRPGLIPVSFVEIHDPATGKAIPDVNALMDRGDLPKVEDWKRAMFNYKQNSIALGVIDMPSSRDSVPNSPFMRQSSAPLAPEPAISVQGPSPHNQSYSNVPTSPPDTPDALPDGILLSGNVVSFHYEMEEYWFRVDAIFQPYPASPGQPLPPAKSLILFRVYNDFYDFQVSLLDSFPREAGREPPNPRVLPYMPGPADDVDDALTSTRRSELDEYVVNLCDLSNVGARYILEHRVVREFLALKPGDVENSIPSRVDEMEALDGPTQSSQYDDRVQQYEDEVQDSLGRLRMDNRRSDGGGSEYEDEGYAPSPQIQQRHPYGQLEDRRPSAESGGLRLPQSQTHQRTGSSSSMGRNSRADSPYGRSRSPVSGWNDNPPITSSPSSSSLHSNSISTRSRSGSVANINSPSISAANPQTAFVKIKIFDRVADDLIAIRVHPRVTHHELMDKVQARLGGEVVNLKYRDSMSNGFVGLDGDDQLRGWIEGTDKHVLYAD</sequence>
<feature type="compositionally biased region" description="Polar residues" evidence="4">
    <location>
        <begin position="245"/>
        <end position="257"/>
    </location>
</feature>
<dbReference type="Gene3D" id="3.10.20.90">
    <property type="entry name" value="Phosphatidylinositol 3-kinase Catalytic Subunit, Chain A, domain 1"/>
    <property type="match status" value="1"/>
</dbReference>
<keyword evidence="8" id="KW-1185">Reference proteome</keyword>
<evidence type="ECO:0008006" key="9">
    <source>
        <dbReference type="Google" id="ProtNLM"/>
    </source>
</evidence>
<evidence type="ECO:0000256" key="2">
    <source>
        <dbReference type="ARBA" id="ARBA00022737"/>
    </source>
</evidence>
<dbReference type="GO" id="GO:0035091">
    <property type="term" value="F:phosphatidylinositol binding"/>
    <property type="evidence" value="ECO:0007669"/>
    <property type="project" value="InterPro"/>
</dbReference>
<feature type="compositionally biased region" description="Polar residues" evidence="4">
    <location>
        <begin position="268"/>
        <end position="281"/>
    </location>
</feature>
<dbReference type="CDD" id="cd11879">
    <property type="entry name" value="SH3_Bem1p_2"/>
    <property type="match status" value="1"/>
</dbReference>
<dbReference type="InterPro" id="IPR035549">
    <property type="entry name" value="Bem1/Scd2_SH3_2"/>
</dbReference>
<feature type="compositionally biased region" description="Polar residues" evidence="4">
    <location>
        <begin position="517"/>
        <end position="533"/>
    </location>
</feature>
<evidence type="ECO:0000259" key="6">
    <source>
        <dbReference type="PROSITE" id="PS50195"/>
    </source>
</evidence>
<comment type="caution">
    <text evidence="7">The sequence shown here is derived from an EMBL/GenBank/DDBJ whole genome shotgun (WGS) entry which is preliminary data.</text>
</comment>
<keyword evidence="2" id="KW-0677">Repeat</keyword>
<dbReference type="PROSITE" id="PS50002">
    <property type="entry name" value="SH3"/>
    <property type="match status" value="2"/>
</dbReference>
<reference evidence="7" key="1">
    <citation type="submission" date="2023-03" db="EMBL/GenBank/DDBJ databases">
        <title>Massive genome expansion in bonnet fungi (Mycena s.s.) driven by repeated elements and novel gene families across ecological guilds.</title>
        <authorList>
            <consortium name="Lawrence Berkeley National Laboratory"/>
            <person name="Harder C.B."/>
            <person name="Miyauchi S."/>
            <person name="Viragh M."/>
            <person name="Kuo A."/>
            <person name="Thoen E."/>
            <person name="Andreopoulos B."/>
            <person name="Lu D."/>
            <person name="Skrede I."/>
            <person name="Drula E."/>
            <person name="Henrissat B."/>
            <person name="Morin E."/>
            <person name="Kohler A."/>
            <person name="Barry K."/>
            <person name="LaButti K."/>
            <person name="Morin E."/>
            <person name="Salamov A."/>
            <person name="Lipzen A."/>
            <person name="Mereny Z."/>
            <person name="Hegedus B."/>
            <person name="Baldrian P."/>
            <person name="Stursova M."/>
            <person name="Weitz H."/>
            <person name="Taylor A."/>
            <person name="Grigoriev I.V."/>
            <person name="Nagy L.G."/>
            <person name="Martin F."/>
            <person name="Kauserud H."/>
        </authorList>
    </citation>
    <scope>NUCLEOTIDE SEQUENCE</scope>
    <source>
        <strain evidence="7">9284</strain>
    </source>
</reference>
<accession>A0AAD7C3Z0</accession>
<feature type="compositionally biased region" description="Basic and acidic residues" evidence="4">
    <location>
        <begin position="466"/>
        <end position="476"/>
    </location>
</feature>
<evidence type="ECO:0000256" key="3">
    <source>
        <dbReference type="PROSITE-ProRule" id="PRU00192"/>
    </source>
</evidence>
<feature type="compositionally biased region" description="Low complexity" evidence="4">
    <location>
        <begin position="559"/>
        <end position="579"/>
    </location>
</feature>
<dbReference type="Proteomes" id="UP001221142">
    <property type="component" value="Unassembled WGS sequence"/>
</dbReference>
<dbReference type="InterPro" id="IPR035550">
    <property type="entry name" value="Bem1/Scd2_PX"/>
</dbReference>
<dbReference type="Pfam" id="PF00787">
    <property type="entry name" value="PX"/>
    <property type="match status" value="1"/>
</dbReference>
<gene>
    <name evidence="7" type="ORF">FB45DRAFT_1054781</name>
</gene>
<dbReference type="InterPro" id="IPR036028">
    <property type="entry name" value="SH3-like_dom_sf"/>
</dbReference>
<dbReference type="GO" id="GO:0005737">
    <property type="term" value="C:cytoplasm"/>
    <property type="evidence" value="ECO:0007669"/>
    <property type="project" value="TreeGrafter"/>
</dbReference>
<feature type="region of interest" description="Disordered" evidence="4">
    <location>
        <begin position="245"/>
        <end position="287"/>
    </location>
</feature>
<evidence type="ECO:0000313" key="8">
    <source>
        <dbReference type="Proteomes" id="UP001221142"/>
    </source>
</evidence>
<dbReference type="EMBL" id="JARKIF010000005">
    <property type="protein sequence ID" value="KAJ7638499.1"/>
    <property type="molecule type" value="Genomic_DNA"/>
</dbReference>
<dbReference type="InterPro" id="IPR001683">
    <property type="entry name" value="PX_dom"/>
</dbReference>
<dbReference type="GO" id="GO:0043332">
    <property type="term" value="C:mating projection tip"/>
    <property type="evidence" value="ECO:0007669"/>
    <property type="project" value="TreeGrafter"/>
</dbReference>
<evidence type="ECO:0000256" key="4">
    <source>
        <dbReference type="SAM" id="MobiDB-lite"/>
    </source>
</evidence>
<dbReference type="SUPFAM" id="SSF54277">
    <property type="entry name" value="CAD &amp; PB1 domains"/>
    <property type="match status" value="1"/>
</dbReference>
<feature type="region of interest" description="Disordered" evidence="4">
    <location>
        <begin position="1"/>
        <end position="33"/>
    </location>
</feature>
<dbReference type="SUPFAM" id="SSF64268">
    <property type="entry name" value="PX domain"/>
    <property type="match status" value="1"/>
</dbReference>
<name>A0AAD7C3Z0_9AGAR</name>
<organism evidence="7 8">
    <name type="scientific">Roridomyces roridus</name>
    <dbReference type="NCBI Taxonomy" id="1738132"/>
    <lineage>
        <taxon>Eukaryota</taxon>
        <taxon>Fungi</taxon>
        <taxon>Dikarya</taxon>
        <taxon>Basidiomycota</taxon>
        <taxon>Agaricomycotina</taxon>
        <taxon>Agaricomycetes</taxon>
        <taxon>Agaricomycetidae</taxon>
        <taxon>Agaricales</taxon>
        <taxon>Marasmiineae</taxon>
        <taxon>Mycenaceae</taxon>
        <taxon>Roridomyces</taxon>
    </lineage>
</organism>
<dbReference type="InterPro" id="IPR036871">
    <property type="entry name" value="PX_dom_sf"/>
</dbReference>
<feature type="domain" description="SH3" evidence="5">
    <location>
        <begin position="134"/>
        <end position="196"/>
    </location>
</feature>
<dbReference type="PANTHER" id="PTHR15706:SF2">
    <property type="entry name" value="SH3 AND PX DOMAIN-CONTAINING PROTEIN 2A"/>
    <property type="match status" value="1"/>
</dbReference>
<dbReference type="GO" id="GO:0030674">
    <property type="term" value="F:protein-macromolecule adaptor activity"/>
    <property type="evidence" value="ECO:0007669"/>
    <property type="project" value="TreeGrafter"/>
</dbReference>
<feature type="domain" description="PX" evidence="6">
    <location>
        <begin position="291"/>
        <end position="427"/>
    </location>
</feature>
<dbReference type="AlphaFoldDB" id="A0AAD7C3Z0"/>
<dbReference type="SUPFAM" id="SSF50044">
    <property type="entry name" value="SH3-domain"/>
    <property type="match status" value="2"/>
</dbReference>
<dbReference type="SMART" id="SM00326">
    <property type="entry name" value="SH3"/>
    <property type="match status" value="2"/>
</dbReference>
<evidence type="ECO:0000313" key="7">
    <source>
        <dbReference type="EMBL" id="KAJ7638499.1"/>
    </source>
</evidence>
<dbReference type="CDD" id="cd11878">
    <property type="entry name" value="SH3_Bem1p_1"/>
    <property type="match status" value="1"/>
</dbReference>
<feature type="region of interest" description="Disordered" evidence="4">
    <location>
        <begin position="434"/>
        <end position="588"/>
    </location>
</feature>
<proteinExistence type="predicted"/>
<keyword evidence="1 3" id="KW-0728">SH3 domain</keyword>
<feature type="region of interest" description="Disordered" evidence="4">
    <location>
        <begin position="112"/>
        <end position="131"/>
    </location>
</feature>
<dbReference type="InterPro" id="IPR001452">
    <property type="entry name" value="SH3_domain"/>
</dbReference>
<dbReference type="GO" id="GO:0000747">
    <property type="term" value="P:conjugation with cellular fusion"/>
    <property type="evidence" value="ECO:0007669"/>
    <property type="project" value="TreeGrafter"/>
</dbReference>
<dbReference type="CDD" id="cd06890">
    <property type="entry name" value="PX_Bem1p"/>
    <property type="match status" value="1"/>
</dbReference>
<feature type="compositionally biased region" description="Low complexity" evidence="4">
    <location>
        <begin position="113"/>
        <end position="126"/>
    </location>
</feature>
<feature type="compositionally biased region" description="Polar residues" evidence="4">
    <location>
        <begin position="546"/>
        <end position="557"/>
    </location>
</feature>
<dbReference type="InterPro" id="IPR051228">
    <property type="entry name" value="NADPH_Oxidase/PX-Domain"/>
</dbReference>
<feature type="compositionally biased region" description="Low complexity" evidence="4">
    <location>
        <begin position="21"/>
        <end position="33"/>
    </location>
</feature>
<protein>
    <recommendedName>
        <fullName evidence="9">Scd2/ral3</fullName>
    </recommendedName>
</protein>